<evidence type="ECO:0000313" key="1">
    <source>
        <dbReference type="EMBL" id="MDP4545040.1"/>
    </source>
</evidence>
<dbReference type="Proteomes" id="UP001228171">
    <property type="component" value="Unassembled WGS sequence"/>
</dbReference>
<name>A0ABT9HIB0_9GAMM</name>
<reference evidence="1 2" key="1">
    <citation type="submission" date="2023-08" db="EMBL/GenBank/DDBJ databases">
        <authorList>
            <person name="Kumar R."/>
        </authorList>
    </citation>
    <scope>NUCLEOTIDE SEQUENCE [LARGE SCALE GENOMIC DNA]</scope>
    <source>
        <strain evidence="1 2">LUR13</strain>
    </source>
</reference>
<gene>
    <name evidence="1" type="ORF">Q8P09_08130</name>
</gene>
<proteinExistence type="predicted"/>
<accession>A0ABT9HIB0</accession>
<organism evidence="1 2">
    <name type="scientific">Psychrobacter faecalis</name>
    <dbReference type="NCBI Taxonomy" id="180588"/>
    <lineage>
        <taxon>Bacteria</taxon>
        <taxon>Pseudomonadati</taxon>
        <taxon>Pseudomonadota</taxon>
        <taxon>Gammaproteobacteria</taxon>
        <taxon>Moraxellales</taxon>
        <taxon>Moraxellaceae</taxon>
        <taxon>Psychrobacter</taxon>
    </lineage>
</organism>
<dbReference type="EMBL" id="JAVAJI010000012">
    <property type="protein sequence ID" value="MDP4545040.1"/>
    <property type="molecule type" value="Genomic_DNA"/>
</dbReference>
<keyword evidence="2" id="KW-1185">Reference proteome</keyword>
<evidence type="ECO:0000313" key="2">
    <source>
        <dbReference type="Proteomes" id="UP001228171"/>
    </source>
</evidence>
<dbReference type="RefSeq" id="WP_305935791.1">
    <property type="nucleotide sequence ID" value="NZ_JAVAJI010000012.1"/>
</dbReference>
<protein>
    <recommendedName>
        <fullName evidence="3">DUF11 domain-containing protein</fullName>
    </recommendedName>
</protein>
<evidence type="ECO:0008006" key="3">
    <source>
        <dbReference type="Google" id="ProtNLM"/>
    </source>
</evidence>
<comment type="caution">
    <text evidence="1">The sequence shown here is derived from an EMBL/GenBank/DDBJ whole genome shotgun (WGS) entry which is preliminary data.</text>
</comment>
<sequence length="123" mass="13555">MELTTNKVVSDKQGKVVYIPVRTAPVGTIIQYKVIYTNTLAKDINDLIITLPIPSSMTFTGEAHPASAQASTDGKNFADIPLVRQVAGKMTNTPLSEYRYIRWNIKFLPARKSANVSLNTTVN</sequence>